<gene>
    <name evidence="1" type="primary">75</name>
    <name evidence="1" type="ORF">SEA_RONALDO_75</name>
</gene>
<sequence>MHIITFREADGSVVNHGDTLVDFRGDEATFVSASRPMDSVRSGKVVTNREGMTWSHESYDNVFDCAAVDIDDPEAKLLVAQRYGQDSKVFEALSRAIDAQMTAELQKLLYSNPWATE</sequence>
<dbReference type="Proteomes" id="UP000258385">
    <property type="component" value="Segment"/>
</dbReference>
<dbReference type="RefSeq" id="YP_009807771.1">
    <property type="nucleotide sequence ID" value="NC_048028.1"/>
</dbReference>
<evidence type="ECO:0000313" key="2">
    <source>
        <dbReference type="Proteomes" id="UP000258385"/>
    </source>
</evidence>
<dbReference type="KEGG" id="vg:54998655"/>
<reference evidence="1 2" key="1">
    <citation type="submission" date="2018-06" db="EMBL/GenBank/DDBJ databases">
        <authorList>
            <person name="DeCurzio J.M."/>
            <person name="Delesalle V.A."/>
            <person name="Garlena R.A."/>
            <person name="Russell D.A."/>
            <person name="Pope W.H."/>
            <person name="Jacobs-Sera D."/>
            <person name="Hatfull G.F."/>
        </authorList>
    </citation>
    <scope>NUCLEOTIDE SEQUENCE [LARGE SCALE GENOMIC DNA]</scope>
</reference>
<name>A0A346FD23_9CAUD</name>
<proteinExistence type="predicted"/>
<dbReference type="GeneID" id="54998655"/>
<accession>A0A346FD23</accession>
<evidence type="ECO:0000313" key="1">
    <source>
        <dbReference type="EMBL" id="AXN53637.1"/>
    </source>
</evidence>
<dbReference type="EMBL" id="MH479925">
    <property type="protein sequence ID" value="AXN53637.1"/>
    <property type="molecule type" value="Genomic_DNA"/>
</dbReference>
<protein>
    <submittedName>
        <fullName evidence="1">Uncharacterized protein</fullName>
    </submittedName>
</protein>
<organism evidence="1 2">
    <name type="scientific">Gordonia phage Ronaldo</name>
    <dbReference type="NCBI Taxonomy" id="2250397"/>
    <lineage>
        <taxon>Viruses</taxon>
        <taxon>Duplodnaviria</taxon>
        <taxon>Heunggongvirae</taxon>
        <taxon>Uroviricota</taxon>
        <taxon>Caudoviricetes</taxon>
        <taxon>Ronaldovirus</taxon>
        <taxon>Ronaldovirus ronaldo</taxon>
    </lineage>
</organism>
<keyword evidence="2" id="KW-1185">Reference proteome</keyword>